<reference evidence="3" key="2">
    <citation type="submission" date="2021-11" db="EMBL/GenBank/DDBJ databases">
        <authorList>
            <consortium name="Genoscope - CEA"/>
            <person name="William W."/>
        </authorList>
    </citation>
    <scope>NUCLEOTIDE SEQUENCE</scope>
</reference>
<accession>A0A7S4A5X4</accession>
<dbReference type="OrthoDB" id="194358at2759"/>
<proteinExistence type="predicted"/>
<dbReference type="InterPro" id="IPR036770">
    <property type="entry name" value="Ankyrin_rpt-contain_sf"/>
</dbReference>
<dbReference type="PROSITE" id="PS50088">
    <property type="entry name" value="ANK_REPEAT"/>
    <property type="match status" value="1"/>
</dbReference>
<evidence type="ECO:0000313" key="3">
    <source>
        <dbReference type="EMBL" id="CAH0373127.1"/>
    </source>
</evidence>
<dbReference type="SUPFAM" id="SSF48403">
    <property type="entry name" value="Ankyrin repeat"/>
    <property type="match status" value="1"/>
</dbReference>
<sequence length="296" mass="33340">MTSRVPNEIVLATARGDVAMVRSWLESGGDANQDLPDGYRQLINVFEEIDSDDEDNNVRGQRLLAVATEHEHCDLIRVLIAHGADLDHEFYYGGPRATALYLAMDQQFADAAKLLIESGADIKFKQDPDRIMRIVIQYPRLLRMMLIVGIDTDAKSCHGLTPENYVRSRLAYFRTSCNYEVAFYAESVSILEGTRLAGSYKGYVLAPYKELLRLRSLLARGRASFGPATPEVVARLFGGRAGFLTRAITTRRIRAPPRRTAGVPDPVFWKVMEYWRLGGGGGLADWRRRTGDWRRP</sequence>
<dbReference type="InterPro" id="IPR002110">
    <property type="entry name" value="Ankyrin_rpt"/>
</dbReference>
<feature type="repeat" description="ANK" evidence="1">
    <location>
        <begin position="95"/>
        <end position="127"/>
    </location>
</feature>
<keyword evidence="4" id="KW-1185">Reference proteome</keyword>
<protein>
    <submittedName>
        <fullName evidence="2">Uncharacterized protein</fullName>
    </submittedName>
</protein>
<dbReference type="SMART" id="SM00248">
    <property type="entry name" value="ANK"/>
    <property type="match status" value="2"/>
</dbReference>
<dbReference type="EMBL" id="CAKKNE010000004">
    <property type="protein sequence ID" value="CAH0373127.1"/>
    <property type="molecule type" value="Genomic_DNA"/>
</dbReference>
<gene>
    <name evidence="2" type="ORF">PCAL00307_LOCUS20201</name>
    <name evidence="3" type="ORF">PECAL_4P03020</name>
</gene>
<dbReference type="EMBL" id="HBIW01023456">
    <property type="protein sequence ID" value="CAE0704753.1"/>
    <property type="molecule type" value="Transcribed_RNA"/>
</dbReference>
<dbReference type="Pfam" id="PF12796">
    <property type="entry name" value="Ank_2"/>
    <property type="match status" value="1"/>
</dbReference>
<reference evidence="2" key="1">
    <citation type="submission" date="2021-01" db="EMBL/GenBank/DDBJ databases">
        <authorList>
            <person name="Corre E."/>
            <person name="Pelletier E."/>
            <person name="Niang G."/>
            <person name="Scheremetjew M."/>
            <person name="Finn R."/>
            <person name="Kale V."/>
            <person name="Holt S."/>
            <person name="Cochrane G."/>
            <person name="Meng A."/>
            <person name="Brown T."/>
            <person name="Cohen L."/>
        </authorList>
    </citation>
    <scope>NUCLEOTIDE SEQUENCE</scope>
    <source>
        <strain evidence="2">CCMP1756</strain>
    </source>
</reference>
<evidence type="ECO:0000313" key="4">
    <source>
        <dbReference type="Proteomes" id="UP000789595"/>
    </source>
</evidence>
<evidence type="ECO:0000256" key="1">
    <source>
        <dbReference type="PROSITE-ProRule" id="PRU00023"/>
    </source>
</evidence>
<dbReference type="Proteomes" id="UP000789595">
    <property type="component" value="Unassembled WGS sequence"/>
</dbReference>
<evidence type="ECO:0000313" key="2">
    <source>
        <dbReference type="EMBL" id="CAE0704753.1"/>
    </source>
</evidence>
<dbReference type="Gene3D" id="1.25.40.20">
    <property type="entry name" value="Ankyrin repeat-containing domain"/>
    <property type="match status" value="1"/>
</dbReference>
<name>A0A7S4A5X4_9STRA</name>
<keyword evidence="1" id="KW-0040">ANK repeat</keyword>
<organism evidence="2">
    <name type="scientific">Pelagomonas calceolata</name>
    <dbReference type="NCBI Taxonomy" id="35677"/>
    <lineage>
        <taxon>Eukaryota</taxon>
        <taxon>Sar</taxon>
        <taxon>Stramenopiles</taxon>
        <taxon>Ochrophyta</taxon>
        <taxon>Pelagophyceae</taxon>
        <taxon>Pelagomonadales</taxon>
        <taxon>Pelagomonadaceae</taxon>
        <taxon>Pelagomonas</taxon>
    </lineage>
</organism>
<dbReference type="AlphaFoldDB" id="A0A7S4A5X4"/>